<dbReference type="GO" id="GO:0003824">
    <property type="term" value="F:catalytic activity"/>
    <property type="evidence" value="ECO:0007669"/>
    <property type="project" value="InterPro"/>
</dbReference>
<gene>
    <name evidence="3" type="ORF">N7493_004601</name>
</gene>
<reference evidence="3" key="2">
    <citation type="submission" date="2023-01" db="EMBL/GenBank/DDBJ databases">
        <authorList>
            <person name="Petersen C."/>
        </authorList>
    </citation>
    <scope>NUCLEOTIDE SEQUENCE</scope>
    <source>
        <strain evidence="3">IBT 17514</strain>
    </source>
</reference>
<evidence type="ECO:0000313" key="4">
    <source>
        <dbReference type="Proteomes" id="UP001215712"/>
    </source>
</evidence>
<dbReference type="Pfam" id="PF13374">
    <property type="entry name" value="TPR_10"/>
    <property type="match status" value="3"/>
</dbReference>
<dbReference type="InterPro" id="IPR053137">
    <property type="entry name" value="NLR-like"/>
</dbReference>
<dbReference type="Gene3D" id="3.40.50.300">
    <property type="entry name" value="P-loop containing nucleotide triphosphate hydrolases"/>
    <property type="match status" value="1"/>
</dbReference>
<keyword evidence="4" id="KW-1185">Reference proteome</keyword>
<dbReference type="InterPro" id="IPR035994">
    <property type="entry name" value="Nucleoside_phosphorylase_sf"/>
</dbReference>
<comment type="caution">
    <text evidence="3">The sequence shown here is derived from an EMBL/GenBank/DDBJ whole genome shotgun (WGS) entry which is preliminary data.</text>
</comment>
<reference evidence="3" key="1">
    <citation type="journal article" date="2023" name="IMA Fungus">
        <title>Comparative genomic study of the Penicillium genus elucidates a diverse pangenome and 15 lateral gene transfer events.</title>
        <authorList>
            <person name="Petersen C."/>
            <person name="Sorensen T."/>
            <person name="Nielsen M.R."/>
            <person name="Sondergaard T.E."/>
            <person name="Sorensen J.L."/>
            <person name="Fitzpatrick D.A."/>
            <person name="Frisvad J.C."/>
            <person name="Nielsen K.L."/>
        </authorList>
    </citation>
    <scope>NUCLEOTIDE SEQUENCE</scope>
    <source>
        <strain evidence="3">IBT 17514</strain>
    </source>
</reference>
<dbReference type="InterPro" id="IPR002182">
    <property type="entry name" value="NB-ARC"/>
</dbReference>
<proteinExistence type="predicted"/>
<name>A0AAD6HNY2_9EURO</name>
<dbReference type="PANTHER" id="PTHR46082:SF11">
    <property type="entry name" value="AAA+ ATPASE DOMAIN-CONTAINING PROTEIN-RELATED"/>
    <property type="match status" value="1"/>
</dbReference>
<feature type="region of interest" description="Disordered" evidence="1">
    <location>
        <begin position="669"/>
        <end position="696"/>
    </location>
</feature>
<protein>
    <submittedName>
        <fullName evidence="3">Kinesin</fullName>
    </submittedName>
</protein>
<evidence type="ECO:0000259" key="2">
    <source>
        <dbReference type="Pfam" id="PF00931"/>
    </source>
</evidence>
<dbReference type="GO" id="GO:0043531">
    <property type="term" value="F:ADP binding"/>
    <property type="evidence" value="ECO:0007669"/>
    <property type="project" value="InterPro"/>
</dbReference>
<evidence type="ECO:0000256" key="1">
    <source>
        <dbReference type="SAM" id="MobiDB-lite"/>
    </source>
</evidence>
<dbReference type="Gene3D" id="1.25.40.10">
    <property type="entry name" value="Tetratricopeptide repeat domain"/>
    <property type="match status" value="2"/>
</dbReference>
<evidence type="ECO:0000313" key="3">
    <source>
        <dbReference type="EMBL" id="KAJ5728271.1"/>
    </source>
</evidence>
<dbReference type="Pfam" id="PF13424">
    <property type="entry name" value="TPR_12"/>
    <property type="match status" value="1"/>
</dbReference>
<dbReference type="EMBL" id="JAQJAN010000005">
    <property type="protein sequence ID" value="KAJ5728271.1"/>
    <property type="molecule type" value="Genomic_DNA"/>
</dbReference>
<dbReference type="GO" id="GO:0009116">
    <property type="term" value="P:nucleoside metabolic process"/>
    <property type="evidence" value="ECO:0007669"/>
    <property type="project" value="InterPro"/>
</dbReference>
<dbReference type="SUPFAM" id="SSF52540">
    <property type="entry name" value="P-loop containing nucleoside triphosphate hydrolases"/>
    <property type="match status" value="1"/>
</dbReference>
<dbReference type="Proteomes" id="UP001215712">
    <property type="component" value="Unassembled WGS sequence"/>
</dbReference>
<dbReference type="SUPFAM" id="SSF53167">
    <property type="entry name" value="Purine and uridine phosphorylases"/>
    <property type="match status" value="1"/>
</dbReference>
<dbReference type="SUPFAM" id="SSF48452">
    <property type="entry name" value="TPR-like"/>
    <property type="match status" value="2"/>
</dbReference>
<accession>A0AAD6HNY2</accession>
<feature type="domain" description="NB-ARC" evidence="2">
    <location>
        <begin position="40"/>
        <end position="188"/>
    </location>
</feature>
<sequence>MEAAGIVEETPTLVIRGICDYCDSHKQKAWQKYAALTAAATGGVGKTQVVLELAYRIRQNDEGCSVFWIPCTSSAVIEQAYLEIAQTIGLESPEPEKVKEQVKAYLNSERAGKWLLILDNVDDPDIWFAPNEVGLRLRDYLPRSERGRILFTTRNRKLAVALSERHIFPMPDIDKETALSMLQKLTSEEELLKDPISANTLLEQLAFLPLAIAQASAYIAKNGLDLSEYLELLQDQESEVVELLSEEFTDQGRYEEIQNPVITTWLVSFKRIQHENQLAADILFFMACCNPRNIPTSLLPLPTSKKRQIDALGTCPFGQSQLPQKNGLFCSCILRAADHMEDIFPNSDQENRKQWREYLPHALFLMGEKEFTNKRNNYVQLMGNAADCLSSDGRWFEAGILYHDLWKIEEERCGPEHLDTLRSMADLATTYSNQCRWKEAEKLEAQVMEKRMALLGPEHPDTLDSMADLAETYWHQGQLKEVEKLNVQTMEKMTMVLGPEHPGTLIRMSNLAETYRAQGRWKKAEKLDLQVMEKSKMALGAEHPNTLTIMTNLARAYSSQGRWEDAEKLDCMANLAATYSSQYRWKEAEELEMQVIEMSNRVYGADNPATLITMSNLAVTWKSESRSKLPGAVKLMEECLALRIKVLGHDHPDTLSTSKAVRNWKRELEQNISSREGSLPPPPTRPELSQDSQNVD</sequence>
<feature type="compositionally biased region" description="Polar residues" evidence="1">
    <location>
        <begin position="687"/>
        <end position="696"/>
    </location>
</feature>
<dbReference type="InterPro" id="IPR027417">
    <property type="entry name" value="P-loop_NTPase"/>
</dbReference>
<dbReference type="Pfam" id="PF00931">
    <property type="entry name" value="NB-ARC"/>
    <property type="match status" value="1"/>
</dbReference>
<organism evidence="3 4">
    <name type="scientific">Penicillium malachiteum</name>
    <dbReference type="NCBI Taxonomy" id="1324776"/>
    <lineage>
        <taxon>Eukaryota</taxon>
        <taxon>Fungi</taxon>
        <taxon>Dikarya</taxon>
        <taxon>Ascomycota</taxon>
        <taxon>Pezizomycotina</taxon>
        <taxon>Eurotiomycetes</taxon>
        <taxon>Eurotiomycetidae</taxon>
        <taxon>Eurotiales</taxon>
        <taxon>Aspergillaceae</taxon>
        <taxon>Penicillium</taxon>
    </lineage>
</organism>
<dbReference type="InterPro" id="IPR011990">
    <property type="entry name" value="TPR-like_helical_dom_sf"/>
</dbReference>
<dbReference type="AlphaFoldDB" id="A0AAD6HNY2"/>
<dbReference type="PANTHER" id="PTHR46082">
    <property type="entry name" value="ATP/GTP-BINDING PROTEIN-RELATED"/>
    <property type="match status" value="1"/>
</dbReference>